<evidence type="ECO:0000313" key="1">
    <source>
        <dbReference type="EMBL" id="EDO14281.1"/>
    </source>
</evidence>
<name>A0AAN3ADA9_BACO1</name>
<dbReference type="Proteomes" id="UP000005475">
    <property type="component" value="Unassembled WGS sequence"/>
</dbReference>
<comment type="caution">
    <text evidence="1">The sequence shown here is derived from an EMBL/GenBank/DDBJ whole genome shotgun (WGS) entry which is preliminary data.</text>
</comment>
<dbReference type="AlphaFoldDB" id="A0AAN3ADA9"/>
<sequence length="61" mass="6965">EMIFTVCPFILPFFITAKYVEQIVRTIRNGFLITSELINHSSGSIKHFHAHGSFRLDSIIA</sequence>
<proteinExistence type="predicted"/>
<protein>
    <submittedName>
        <fullName evidence="1">Uncharacterized protein</fullName>
    </submittedName>
</protein>
<evidence type="ECO:0000313" key="2">
    <source>
        <dbReference type="Proteomes" id="UP000005475"/>
    </source>
</evidence>
<reference evidence="2" key="2">
    <citation type="submission" date="2007-04" db="EMBL/GenBank/DDBJ databases">
        <title>Draft genome sequence of Bacteroides ovatus (ATCC 8483).</title>
        <authorList>
            <person name="Sudarsanam P."/>
            <person name="Ley R."/>
            <person name="Guruge J."/>
            <person name="Turnbaugh P.J."/>
            <person name="Mahowald M."/>
            <person name="Liep D."/>
            <person name="Gordon J."/>
        </authorList>
    </citation>
    <scope>NUCLEOTIDE SEQUENCE [LARGE SCALE GENOMIC DNA]</scope>
    <source>
        <strain evidence="2">ATCC 8483 / DSM 1896 / JCM 5824 / BCRC 10623 / CCUG 4943 / NCTC 11153</strain>
    </source>
</reference>
<reference evidence="1 2" key="1">
    <citation type="submission" date="2007-03" db="EMBL/GenBank/DDBJ databases">
        <authorList>
            <person name="Fulton L."/>
            <person name="Clifton S."/>
            <person name="Fulton B."/>
            <person name="Xu J."/>
            <person name="Minx P."/>
            <person name="Pepin K.H."/>
            <person name="Johnson M."/>
            <person name="Thiruvilangam P."/>
            <person name="Bhonagiri V."/>
            <person name="Nash W.E."/>
            <person name="Mardis E.R."/>
            <person name="Wilson R.K."/>
        </authorList>
    </citation>
    <scope>NUCLEOTIDE SEQUENCE [LARGE SCALE GENOMIC DNA]</scope>
    <source>
        <strain evidence="2">ATCC 8483 / DSM 1896 / JCM 5824 / BCRC 10623 / CCUG 4943 / NCTC 11153</strain>
    </source>
</reference>
<feature type="non-terminal residue" evidence="1">
    <location>
        <position position="1"/>
    </location>
</feature>
<dbReference type="EMBL" id="AAXF02000003">
    <property type="protein sequence ID" value="EDO14281.1"/>
    <property type="molecule type" value="Genomic_DNA"/>
</dbReference>
<organism evidence="1 2">
    <name type="scientific">Bacteroides ovatus (strain ATCC 8483 / DSM 1896 / JCM 5824 / BCRC 10623 / CCUG 4943 / NCTC 11153)</name>
    <dbReference type="NCBI Taxonomy" id="411476"/>
    <lineage>
        <taxon>Bacteria</taxon>
        <taxon>Pseudomonadati</taxon>
        <taxon>Bacteroidota</taxon>
        <taxon>Bacteroidia</taxon>
        <taxon>Bacteroidales</taxon>
        <taxon>Bacteroidaceae</taxon>
        <taxon>Bacteroides</taxon>
    </lineage>
</organism>
<gene>
    <name evidence="1" type="ORF">BACOVA_00005</name>
</gene>
<accession>A0AAN3ADA9</accession>